<name>A0A6V7RF86_9STAP</name>
<dbReference type="SUPFAM" id="SSF88713">
    <property type="entry name" value="Glycoside hydrolase/deacetylase"/>
    <property type="match status" value="1"/>
</dbReference>
<evidence type="ECO:0000313" key="6">
    <source>
        <dbReference type="Proteomes" id="UP000589351"/>
    </source>
</evidence>
<dbReference type="Gene3D" id="1.20.120.570">
    <property type="entry name" value="YkyA-like"/>
    <property type="match status" value="1"/>
</dbReference>
<comment type="caution">
    <text evidence="5">The sequence shown here is derived from an EMBL/GenBank/DDBJ whole genome shotgun (WGS) entry which is preliminary data.</text>
</comment>
<feature type="domain" description="NodB homology" evidence="4">
    <location>
        <begin position="235"/>
        <end position="415"/>
    </location>
</feature>
<dbReference type="Pfam" id="PF10368">
    <property type="entry name" value="YkyA"/>
    <property type="match status" value="1"/>
</dbReference>
<proteinExistence type="predicted"/>
<dbReference type="EMBL" id="CAJEWD010000006">
    <property type="protein sequence ID" value="CAD2075576.1"/>
    <property type="molecule type" value="Genomic_DNA"/>
</dbReference>
<dbReference type="InterPro" id="IPR011330">
    <property type="entry name" value="Glyco_hydro/deAcase_b/a-brl"/>
</dbReference>
<organism evidence="5 6">
    <name type="scientific">Jeotgalicoccus meleagridis</name>
    <dbReference type="NCBI Taxonomy" id="2759181"/>
    <lineage>
        <taxon>Bacteria</taxon>
        <taxon>Bacillati</taxon>
        <taxon>Bacillota</taxon>
        <taxon>Bacilli</taxon>
        <taxon>Bacillales</taxon>
        <taxon>Staphylococcaceae</taxon>
        <taxon>Jeotgalicoccus</taxon>
    </lineage>
</organism>
<dbReference type="RefSeq" id="WP_235962218.1">
    <property type="nucleotide sequence ID" value="NZ_CAJEWD010000006.1"/>
</dbReference>
<evidence type="ECO:0000313" key="5">
    <source>
        <dbReference type="EMBL" id="CAD2075576.1"/>
    </source>
</evidence>
<dbReference type="GO" id="GO:0016810">
    <property type="term" value="F:hydrolase activity, acting on carbon-nitrogen (but not peptide) bonds"/>
    <property type="evidence" value="ECO:0007669"/>
    <property type="project" value="InterPro"/>
</dbReference>
<dbReference type="InterPro" id="IPR002509">
    <property type="entry name" value="NODB_dom"/>
</dbReference>
<dbReference type="InterPro" id="IPR050248">
    <property type="entry name" value="Polysacc_deacetylase_ArnD"/>
</dbReference>
<dbReference type="PROSITE" id="PS51257">
    <property type="entry name" value="PROKAR_LIPOPROTEIN"/>
    <property type="match status" value="1"/>
</dbReference>
<evidence type="ECO:0000256" key="2">
    <source>
        <dbReference type="SAM" id="MobiDB-lite"/>
    </source>
</evidence>
<dbReference type="AlphaFoldDB" id="A0A6V7RF86"/>
<feature type="compositionally biased region" description="Basic and acidic residues" evidence="2">
    <location>
        <begin position="199"/>
        <end position="214"/>
    </location>
</feature>
<reference evidence="5 6" key="1">
    <citation type="submission" date="2020-07" db="EMBL/GenBank/DDBJ databases">
        <authorList>
            <person name="Criscuolo A."/>
        </authorList>
    </citation>
    <scope>NUCLEOTIDE SEQUENCE [LARGE SCALE GENOMIC DNA]</scope>
    <source>
        <strain evidence="5">CIP111649</strain>
    </source>
</reference>
<dbReference type="InterPro" id="IPR036785">
    <property type="entry name" value="YkyA-like_sf"/>
</dbReference>
<feature type="coiled-coil region" evidence="1">
    <location>
        <begin position="85"/>
        <end position="191"/>
    </location>
</feature>
<gene>
    <name evidence="5" type="primary">pdaC_1</name>
    <name evidence="5" type="ORF">JEODO184_00901</name>
</gene>
<evidence type="ECO:0000259" key="4">
    <source>
        <dbReference type="PROSITE" id="PS51677"/>
    </source>
</evidence>
<feature type="signal peptide" evidence="3">
    <location>
        <begin position="1"/>
        <end position="20"/>
    </location>
</feature>
<feature type="chain" id="PRO_5039027750" evidence="3">
    <location>
        <begin position="21"/>
        <end position="428"/>
    </location>
</feature>
<dbReference type="SUPFAM" id="SSF140423">
    <property type="entry name" value="MW0975(SA0943)-like"/>
    <property type="match status" value="1"/>
</dbReference>
<evidence type="ECO:0000256" key="1">
    <source>
        <dbReference type="SAM" id="Coils"/>
    </source>
</evidence>
<sequence>MRKYILVLTMFIVVILTACSSPEDKFTSEVTDFNDSTLVDLSEIINQLNTYEEESSKLVSDALTDEDLVAFKEEGSELYKLLDKRQEEVDQLSDVRERIDKHKENISNIDINEAESISESDVKGLTDSLSTLSEQTKGLEDNYNNLLENERSYFKSLGEEDADYTLMTEGMTKINDAYSKVQSNYQDLNKQLGSMSANKETENDKAEAASKEDSLYQVDPETSAIIPLDQETEEKVVLLTIDDAPDGYALEMAHTLKDLDAPAIFFVNGMFLESEEGKAALKEIHDLGFAIGNHTYNHFNLDELTPEDVKLEIVDTSSLIEEVIGEKPKFFRAPFGVNNETSFAVAEELGMTVMNWTYGYDWEEEYQDAASLSQIMTETEMLQNGANLLMHDRMWSSEALSDIVTGLKDQGYGLVDPATIEENAGVSQ</sequence>
<feature type="region of interest" description="Disordered" evidence="2">
    <location>
        <begin position="193"/>
        <end position="216"/>
    </location>
</feature>
<dbReference type="CDD" id="cd10917">
    <property type="entry name" value="CE4_NodB_like_6s_7s"/>
    <property type="match status" value="1"/>
</dbReference>
<keyword evidence="6" id="KW-1185">Reference proteome</keyword>
<keyword evidence="3" id="KW-0732">Signal</keyword>
<evidence type="ECO:0000256" key="3">
    <source>
        <dbReference type="SAM" id="SignalP"/>
    </source>
</evidence>
<dbReference type="GO" id="GO:0005975">
    <property type="term" value="P:carbohydrate metabolic process"/>
    <property type="evidence" value="ECO:0007669"/>
    <property type="project" value="InterPro"/>
</dbReference>
<accession>A0A6V7RF86</accession>
<dbReference type="Gene3D" id="3.20.20.370">
    <property type="entry name" value="Glycoside hydrolase/deacetylase"/>
    <property type="match status" value="1"/>
</dbReference>
<dbReference type="PANTHER" id="PTHR10587">
    <property type="entry name" value="GLYCOSYL TRANSFERASE-RELATED"/>
    <property type="match status" value="1"/>
</dbReference>
<dbReference type="Proteomes" id="UP000589351">
    <property type="component" value="Unassembled WGS sequence"/>
</dbReference>
<dbReference type="PROSITE" id="PS51677">
    <property type="entry name" value="NODB"/>
    <property type="match status" value="1"/>
</dbReference>
<protein>
    <submittedName>
        <fullName evidence="5">Peptidoglycan-N-acetylmuramic acid deacetylase PdaC</fullName>
    </submittedName>
</protein>
<dbReference type="Pfam" id="PF01522">
    <property type="entry name" value="Polysacc_deac_1"/>
    <property type="match status" value="1"/>
</dbReference>
<keyword evidence="1" id="KW-0175">Coiled coil</keyword>
<dbReference type="InterPro" id="IPR019454">
    <property type="entry name" value="Lipoprot_YkyA-like"/>
</dbReference>